<dbReference type="AlphaFoldDB" id="A0A1G6SHB3"/>
<organism evidence="1 2">
    <name type="scientific">Glycomyces harbinensis</name>
    <dbReference type="NCBI Taxonomy" id="58114"/>
    <lineage>
        <taxon>Bacteria</taxon>
        <taxon>Bacillati</taxon>
        <taxon>Actinomycetota</taxon>
        <taxon>Actinomycetes</taxon>
        <taxon>Glycomycetales</taxon>
        <taxon>Glycomycetaceae</taxon>
        <taxon>Glycomyces</taxon>
    </lineage>
</organism>
<sequence length="84" mass="9688">MHWPEPTPEGELEDQWCNLHWKTRTLVAWAAGRPFAWVDDEITKADENWVNTHHPGRALLHRVEAAQGITNADLKTIHAWLKAT</sequence>
<reference evidence="2" key="1">
    <citation type="submission" date="2016-10" db="EMBL/GenBank/DDBJ databases">
        <authorList>
            <person name="Varghese N."/>
            <person name="Submissions S."/>
        </authorList>
    </citation>
    <scope>NUCLEOTIDE SEQUENCE [LARGE SCALE GENOMIC DNA]</scope>
    <source>
        <strain evidence="2">CGMCC 4.3516</strain>
    </source>
</reference>
<dbReference type="EMBL" id="FNAD01000002">
    <property type="protein sequence ID" value="SDD16044.1"/>
    <property type="molecule type" value="Genomic_DNA"/>
</dbReference>
<name>A0A1G6SHB3_9ACTN</name>
<evidence type="ECO:0000313" key="1">
    <source>
        <dbReference type="EMBL" id="SDD16044.1"/>
    </source>
</evidence>
<keyword evidence="2" id="KW-1185">Reference proteome</keyword>
<dbReference type="STRING" id="58114.SAMN05216270_10291"/>
<evidence type="ECO:0000313" key="2">
    <source>
        <dbReference type="Proteomes" id="UP000198949"/>
    </source>
</evidence>
<proteinExistence type="predicted"/>
<protein>
    <submittedName>
        <fullName evidence="1">Uncharacterized protein</fullName>
    </submittedName>
</protein>
<gene>
    <name evidence="1" type="ORF">SAMN05216270_10291</name>
</gene>
<accession>A0A1G6SHB3</accession>
<dbReference type="Proteomes" id="UP000198949">
    <property type="component" value="Unassembled WGS sequence"/>
</dbReference>